<dbReference type="Pfam" id="PF23359">
    <property type="entry name" value="Lsr2_DNA-bd"/>
    <property type="match status" value="1"/>
</dbReference>
<comment type="caution">
    <text evidence="5">The sequence shown here is derived from an EMBL/GenBank/DDBJ whole genome shotgun (WGS) entry which is preliminary data.</text>
</comment>
<proteinExistence type="predicted"/>
<evidence type="ECO:0000313" key="6">
    <source>
        <dbReference type="EMBL" id="GLY88720.1"/>
    </source>
</evidence>
<keyword evidence="1" id="KW-0238">DNA-binding</keyword>
<dbReference type="Gene3D" id="3.30.60.230">
    <property type="entry name" value="Lsr2, dimerization domain"/>
    <property type="match status" value="1"/>
</dbReference>
<dbReference type="EMBL" id="BSTK01000011">
    <property type="protein sequence ID" value="GLY88720.1"/>
    <property type="molecule type" value="Genomic_DNA"/>
</dbReference>
<reference evidence="5" key="1">
    <citation type="submission" date="2023-03" db="EMBL/GenBank/DDBJ databases">
        <title>Actinoallomurus iriomotensis NBRC 103681.</title>
        <authorList>
            <person name="Ichikawa N."/>
            <person name="Sato H."/>
            <person name="Tonouchi N."/>
        </authorList>
    </citation>
    <scope>NUCLEOTIDE SEQUENCE</scope>
    <source>
        <strain evidence="5">NBRC 103681</strain>
    </source>
</reference>
<evidence type="ECO:0000259" key="3">
    <source>
        <dbReference type="Pfam" id="PF11774"/>
    </source>
</evidence>
<keyword evidence="7" id="KW-1185">Reference proteome</keyword>
<dbReference type="InterPro" id="IPR036625">
    <property type="entry name" value="E3-bd_dom_sf"/>
</dbReference>
<feature type="domain" description="Lsr2 DNA-binding" evidence="4">
    <location>
        <begin position="79"/>
        <end position="113"/>
    </location>
</feature>
<dbReference type="Proteomes" id="UP001165074">
    <property type="component" value="Unassembled WGS sequence"/>
</dbReference>
<protein>
    <submittedName>
        <fullName evidence="5">Lsr2 family protein</fullName>
    </submittedName>
</protein>
<accession>A0A9W6RVM6</accession>
<dbReference type="Proteomes" id="UP001165135">
    <property type="component" value="Unassembled WGS sequence"/>
</dbReference>
<reference evidence="6" key="2">
    <citation type="submission" date="2023-03" db="EMBL/GenBank/DDBJ databases">
        <title>Actinoallomurus iriomotensis NBRC 103684.</title>
        <authorList>
            <person name="Ichikawa N."/>
            <person name="Sato H."/>
            <person name="Tonouchi N."/>
        </authorList>
    </citation>
    <scope>NUCLEOTIDE SEQUENCE</scope>
    <source>
        <strain evidence="6">NBRC 103684</strain>
    </source>
</reference>
<sequence>MATRVIMVDDFDGHDGEDVAKRDFEIGESTYTIDLGDENFKKLQEAIEVLRPYLEKATRVKQAGRSRRPTADTAPRLRGYSNSDVREWARQEGVEVSARGKIGDEVYEKFIAAHPDANPDD</sequence>
<gene>
    <name evidence="5" type="ORF">Airi01_092090</name>
    <name evidence="6" type="ORF">Airi02_066490</name>
</gene>
<evidence type="ECO:0000256" key="2">
    <source>
        <dbReference type="SAM" id="MobiDB-lite"/>
    </source>
</evidence>
<dbReference type="GO" id="GO:0003677">
    <property type="term" value="F:DNA binding"/>
    <property type="evidence" value="ECO:0007669"/>
    <property type="project" value="UniProtKB-KW"/>
</dbReference>
<dbReference type="RefSeq" id="WP_285578536.1">
    <property type="nucleotide sequence ID" value="NZ_BSTJ01000016.1"/>
</dbReference>
<dbReference type="Gene3D" id="4.10.320.10">
    <property type="entry name" value="E3-binding domain"/>
    <property type="match status" value="1"/>
</dbReference>
<dbReference type="InterPro" id="IPR024412">
    <property type="entry name" value="Lsr2_dim_dom"/>
</dbReference>
<evidence type="ECO:0000313" key="8">
    <source>
        <dbReference type="Proteomes" id="UP001165135"/>
    </source>
</evidence>
<evidence type="ECO:0000313" key="5">
    <source>
        <dbReference type="EMBL" id="GLY80942.1"/>
    </source>
</evidence>
<dbReference type="EMBL" id="BSTJ01000016">
    <property type="protein sequence ID" value="GLY80942.1"/>
    <property type="molecule type" value="Genomic_DNA"/>
</dbReference>
<name>A0A9W6RVM6_9ACTN</name>
<feature type="domain" description="Lsr2 dimerization" evidence="3">
    <location>
        <begin position="1"/>
        <end position="61"/>
    </location>
</feature>
<dbReference type="InterPro" id="IPR055370">
    <property type="entry name" value="Lsr2_DNA-bd"/>
</dbReference>
<dbReference type="Pfam" id="PF11774">
    <property type="entry name" value="Lsr2"/>
    <property type="match status" value="1"/>
</dbReference>
<evidence type="ECO:0000259" key="4">
    <source>
        <dbReference type="Pfam" id="PF23359"/>
    </source>
</evidence>
<organism evidence="5 8">
    <name type="scientific">Actinoallomurus iriomotensis</name>
    <dbReference type="NCBI Taxonomy" id="478107"/>
    <lineage>
        <taxon>Bacteria</taxon>
        <taxon>Bacillati</taxon>
        <taxon>Actinomycetota</taxon>
        <taxon>Actinomycetes</taxon>
        <taxon>Streptosporangiales</taxon>
        <taxon>Thermomonosporaceae</taxon>
        <taxon>Actinoallomurus</taxon>
    </lineage>
</organism>
<evidence type="ECO:0000313" key="7">
    <source>
        <dbReference type="Proteomes" id="UP001165074"/>
    </source>
</evidence>
<dbReference type="InterPro" id="IPR042261">
    <property type="entry name" value="Lsr2-like_dimerization"/>
</dbReference>
<dbReference type="GO" id="GO:0016746">
    <property type="term" value="F:acyltransferase activity"/>
    <property type="evidence" value="ECO:0007669"/>
    <property type="project" value="InterPro"/>
</dbReference>
<evidence type="ECO:0000256" key="1">
    <source>
        <dbReference type="ARBA" id="ARBA00023125"/>
    </source>
</evidence>
<feature type="region of interest" description="Disordered" evidence="2">
    <location>
        <begin position="58"/>
        <end position="83"/>
    </location>
</feature>
<dbReference type="AlphaFoldDB" id="A0A9W6RVM6"/>